<feature type="domain" description="DUF2231" evidence="2">
    <location>
        <begin position="40"/>
        <end position="184"/>
    </location>
</feature>
<dbReference type="InterPro" id="IPR019251">
    <property type="entry name" value="DUF2231_TM"/>
</dbReference>
<protein>
    <recommendedName>
        <fullName evidence="2">DUF2231 domain-containing protein</fullName>
    </recommendedName>
</protein>
<keyword evidence="1" id="KW-1133">Transmembrane helix</keyword>
<dbReference type="AlphaFoldDB" id="A0A9X3N7T7"/>
<keyword evidence="1" id="KW-0812">Transmembrane</keyword>
<organism evidence="3 4">
    <name type="scientific">Solirubrobacter ginsenosidimutans</name>
    <dbReference type="NCBI Taxonomy" id="490573"/>
    <lineage>
        <taxon>Bacteria</taxon>
        <taxon>Bacillati</taxon>
        <taxon>Actinomycetota</taxon>
        <taxon>Thermoleophilia</taxon>
        <taxon>Solirubrobacterales</taxon>
        <taxon>Solirubrobacteraceae</taxon>
        <taxon>Solirubrobacter</taxon>
    </lineage>
</organism>
<dbReference type="EMBL" id="JAPDOD010000066">
    <property type="protein sequence ID" value="MDA0166463.1"/>
    <property type="molecule type" value="Genomic_DNA"/>
</dbReference>
<dbReference type="Pfam" id="PF09990">
    <property type="entry name" value="DUF2231"/>
    <property type="match status" value="1"/>
</dbReference>
<gene>
    <name evidence="3" type="ORF">OM076_39730</name>
</gene>
<proteinExistence type="predicted"/>
<feature type="transmembrane region" description="Helical" evidence="1">
    <location>
        <begin position="75"/>
        <end position="96"/>
    </location>
</feature>
<keyword evidence="4" id="KW-1185">Reference proteome</keyword>
<accession>A0A9X3N7T7</accession>
<name>A0A9X3N7T7_9ACTN</name>
<dbReference type="Proteomes" id="UP001149140">
    <property type="component" value="Unassembled WGS sequence"/>
</dbReference>
<feature type="transmembrane region" description="Helical" evidence="1">
    <location>
        <begin position="46"/>
        <end position="69"/>
    </location>
</feature>
<keyword evidence="1" id="KW-0472">Membrane</keyword>
<sequence length="190" mass="20321">MASASVPGSSTQRPPWEAIVAVAAVVSLALWPVEIREAFGLPAHPLIIHVPVVFVPILGLAVLALAFNARWFDRFGVLVAAFSVVTLAATLLAVGAGEAFRKERLRDFPELVNDPTLHDHADAGITVRLAMVILTALVVGMLFAKRAPTAVRIALRVLAVLFALTAIVFVIRTGHLGAKLAWGDDQLRVR</sequence>
<reference evidence="3" key="1">
    <citation type="submission" date="2022-10" db="EMBL/GenBank/DDBJ databases">
        <title>The WGS of Solirubrobacter ginsenosidimutans DSM 21036.</title>
        <authorList>
            <person name="Jiang Z."/>
        </authorList>
    </citation>
    <scope>NUCLEOTIDE SEQUENCE</scope>
    <source>
        <strain evidence="3">DSM 21036</strain>
    </source>
</reference>
<comment type="caution">
    <text evidence="3">The sequence shown here is derived from an EMBL/GenBank/DDBJ whole genome shotgun (WGS) entry which is preliminary data.</text>
</comment>
<feature type="transmembrane region" description="Helical" evidence="1">
    <location>
        <begin position="150"/>
        <end position="171"/>
    </location>
</feature>
<dbReference type="RefSeq" id="WP_270045721.1">
    <property type="nucleotide sequence ID" value="NZ_JAPDOD010000066.1"/>
</dbReference>
<evidence type="ECO:0000259" key="2">
    <source>
        <dbReference type="Pfam" id="PF09990"/>
    </source>
</evidence>
<evidence type="ECO:0000256" key="1">
    <source>
        <dbReference type="SAM" id="Phobius"/>
    </source>
</evidence>
<feature type="transmembrane region" description="Helical" evidence="1">
    <location>
        <begin position="125"/>
        <end position="144"/>
    </location>
</feature>
<evidence type="ECO:0000313" key="4">
    <source>
        <dbReference type="Proteomes" id="UP001149140"/>
    </source>
</evidence>
<evidence type="ECO:0000313" key="3">
    <source>
        <dbReference type="EMBL" id="MDA0166463.1"/>
    </source>
</evidence>